<evidence type="ECO:0000313" key="3">
    <source>
        <dbReference type="Proteomes" id="UP000501926"/>
    </source>
</evidence>
<dbReference type="InterPro" id="IPR006440">
    <property type="entry name" value="Doc"/>
</dbReference>
<accession>A0A6G7GTS2</accession>
<feature type="domain" description="Fido" evidence="1">
    <location>
        <begin position="8"/>
        <end position="126"/>
    </location>
</feature>
<dbReference type="Gene3D" id="1.20.120.1870">
    <property type="entry name" value="Fic/DOC protein, Fido domain"/>
    <property type="match status" value="1"/>
</dbReference>
<dbReference type="PANTHER" id="PTHR39426:SF1">
    <property type="entry name" value="HOMOLOGY TO DEATH-ON-CURING PROTEIN OF PHAGE P1"/>
    <property type="match status" value="1"/>
</dbReference>
<evidence type="ECO:0000259" key="1">
    <source>
        <dbReference type="PROSITE" id="PS51459"/>
    </source>
</evidence>
<evidence type="ECO:0000313" key="2">
    <source>
        <dbReference type="EMBL" id="QII12754.1"/>
    </source>
</evidence>
<dbReference type="SUPFAM" id="SSF140931">
    <property type="entry name" value="Fic-like"/>
    <property type="match status" value="1"/>
</dbReference>
<dbReference type="Pfam" id="PF02661">
    <property type="entry name" value="Fic"/>
    <property type="match status" value="1"/>
</dbReference>
<dbReference type="PIRSF" id="PIRSF018297">
    <property type="entry name" value="Doc"/>
    <property type="match status" value="1"/>
</dbReference>
<protein>
    <recommendedName>
        <fullName evidence="1">Fido domain-containing protein</fullName>
    </recommendedName>
</protein>
<dbReference type="InterPro" id="IPR036597">
    <property type="entry name" value="Fido-like_dom_sf"/>
</dbReference>
<dbReference type="InterPro" id="IPR053737">
    <property type="entry name" value="Type_II_TA_Toxin"/>
</dbReference>
<dbReference type="PROSITE" id="PS51459">
    <property type="entry name" value="FIDO"/>
    <property type="match status" value="1"/>
</dbReference>
<organism evidence="2 3">
    <name type="scientific">Kuenenia stuttgartiensis</name>
    <dbReference type="NCBI Taxonomy" id="174633"/>
    <lineage>
        <taxon>Bacteria</taxon>
        <taxon>Pseudomonadati</taxon>
        <taxon>Planctomycetota</taxon>
        <taxon>Candidatus Brocadiia</taxon>
        <taxon>Candidatus Brocadiales</taxon>
        <taxon>Candidatus Brocadiaceae</taxon>
        <taxon>Candidatus Kuenenia</taxon>
    </lineage>
</organism>
<name>A0A6G7GTS2_KUEST</name>
<dbReference type="EMBL" id="CP049055">
    <property type="protein sequence ID" value="QII12754.1"/>
    <property type="molecule type" value="Genomic_DNA"/>
</dbReference>
<sequence>MMKDILFLTLAEVIDIHSNQMRLYGGLPGIRDINLLSSDVAMPHASFHGEYLHNDICEMAAAYAFHISKNHPFVDGNKRTALVSALVFPELNGISISDSQGKLYYAMLDLSTGKLNKSEFASILRKLKE</sequence>
<dbReference type="PANTHER" id="PTHR39426">
    <property type="entry name" value="HOMOLOGY TO DEATH-ON-CURING PROTEIN OF PHAGE P1"/>
    <property type="match status" value="1"/>
</dbReference>
<proteinExistence type="predicted"/>
<reference evidence="2 3" key="1">
    <citation type="submission" date="2020-02" db="EMBL/GenBank/DDBJ databases">
        <title>Newly sequenced genome of strain CSTR1 showed variability in Candidatus Kuenenia stuttgartiensis genomes.</title>
        <authorList>
            <person name="Ding C."/>
            <person name="Adrian L."/>
        </authorList>
    </citation>
    <scope>NUCLEOTIDE SEQUENCE [LARGE SCALE GENOMIC DNA]</scope>
    <source>
        <strain evidence="2 3">CSTR1</strain>
    </source>
</reference>
<dbReference type="GO" id="GO:0016301">
    <property type="term" value="F:kinase activity"/>
    <property type="evidence" value="ECO:0007669"/>
    <property type="project" value="InterPro"/>
</dbReference>
<dbReference type="RefSeq" id="WP_205713311.1">
    <property type="nucleotide sequence ID" value="NZ_CP049055.1"/>
</dbReference>
<dbReference type="NCBIfam" id="TIGR01550">
    <property type="entry name" value="DOC_P1"/>
    <property type="match status" value="1"/>
</dbReference>
<gene>
    <name evidence="2" type="ORF">KsCSTR_33750</name>
</gene>
<dbReference type="Proteomes" id="UP000501926">
    <property type="component" value="Chromosome"/>
</dbReference>
<dbReference type="AlphaFoldDB" id="A0A6G7GTS2"/>
<dbReference type="InterPro" id="IPR003812">
    <property type="entry name" value="Fido"/>
</dbReference>